<dbReference type="InterPro" id="IPR012818">
    <property type="entry name" value="CbiE"/>
</dbReference>
<dbReference type="Pfam" id="PF00590">
    <property type="entry name" value="TP_methylase"/>
    <property type="match status" value="1"/>
</dbReference>
<dbReference type="PANTHER" id="PTHR43182:SF1">
    <property type="entry name" value="COBALT-PRECORRIN-7 C(5)-METHYLTRANSFERASE"/>
    <property type="match status" value="1"/>
</dbReference>
<keyword evidence="5" id="KW-0949">S-adenosyl-L-methionine</keyword>
<dbReference type="NCBIfam" id="TIGR02467">
    <property type="entry name" value="CbiE"/>
    <property type="match status" value="1"/>
</dbReference>
<dbReference type="EMBL" id="QYCY01000002">
    <property type="protein sequence ID" value="RLV74927.1"/>
    <property type="molecule type" value="Genomic_DNA"/>
</dbReference>
<keyword evidence="3 8" id="KW-0489">Methyltransferase</keyword>
<dbReference type="Gene3D" id="3.40.50.150">
    <property type="entry name" value="Vaccinia Virus protein VP39"/>
    <property type="match status" value="1"/>
</dbReference>
<accession>A0A3L8R5Q0</accession>
<evidence type="ECO:0000313" key="9">
    <source>
        <dbReference type="Proteomes" id="UP000281594"/>
    </source>
</evidence>
<sequence>MRSAGWSGSRGPGRRSRSVEFRGPSPTPKPSPPLKLSPTPKVTTVSPPPPPVTVIGIGADGWEGLGPAAREALRTAEVVIGGRRHLGLLPPECPGERVPWPSPLRPAVPGLFAAHTGRRISVLASGDPMFFGIGRTLAELLGAERLRVLPHPSSVSLACARLGWALEETEVVSLVGRPLTTLNRELYAGRRLLVLSAGADTPAEVAGLLGERGFGPSRLRVLERLGSAGERCAEGTAEAWPHPPGDPLNVIAVDCAPADGARPLSLTPGLPDAAYDHDGQLTKRHVRAATLAALAPAPGELLWDVGGGSGSIAVEWMRAHRTCRAVSVERDAVRAERIGRNAAALGVPALTVVTGAAPAALAGLPTPDAVFIGGGLTAPGVLAACWAALPPGGRIVANTVTLESEALLADWYRRHGGELVRLAVSHATPVGAFTGWRQAMPVTQWSATKTLASRGPGGDAADPEGSVEAAQGETR</sequence>
<evidence type="ECO:0000313" key="8">
    <source>
        <dbReference type="EMBL" id="RLV74927.1"/>
    </source>
</evidence>
<dbReference type="GO" id="GO:0032259">
    <property type="term" value="P:methylation"/>
    <property type="evidence" value="ECO:0007669"/>
    <property type="project" value="UniProtKB-KW"/>
</dbReference>
<keyword evidence="2" id="KW-0169">Cobalamin biosynthesis</keyword>
<feature type="compositionally biased region" description="Pro residues" evidence="6">
    <location>
        <begin position="25"/>
        <end position="35"/>
    </location>
</feature>
<dbReference type="InterPro" id="IPR014008">
    <property type="entry name" value="Cbl_synth_MTase_CbiT"/>
</dbReference>
<dbReference type="InterPro" id="IPR014777">
    <property type="entry name" value="4pyrrole_Mease_sub1"/>
</dbReference>
<dbReference type="UniPathway" id="UPA00148"/>
<evidence type="ECO:0000256" key="6">
    <source>
        <dbReference type="SAM" id="MobiDB-lite"/>
    </source>
</evidence>
<keyword evidence="4 8" id="KW-0808">Transferase</keyword>
<dbReference type="GO" id="GO:0009236">
    <property type="term" value="P:cobalamin biosynthetic process"/>
    <property type="evidence" value="ECO:0007669"/>
    <property type="project" value="UniProtKB-UniPathway"/>
</dbReference>
<evidence type="ECO:0000256" key="2">
    <source>
        <dbReference type="ARBA" id="ARBA00022573"/>
    </source>
</evidence>
<evidence type="ECO:0000256" key="1">
    <source>
        <dbReference type="ARBA" id="ARBA00004953"/>
    </source>
</evidence>
<evidence type="ECO:0000256" key="3">
    <source>
        <dbReference type="ARBA" id="ARBA00022603"/>
    </source>
</evidence>
<protein>
    <submittedName>
        <fullName evidence="8">Precorrin-6y C5,15-methyltransferase (Decarboxylating), CbiE subunit</fullName>
    </submittedName>
</protein>
<dbReference type="AlphaFoldDB" id="A0A3L8R5Q0"/>
<evidence type="ECO:0000259" key="7">
    <source>
        <dbReference type="Pfam" id="PF00590"/>
    </source>
</evidence>
<gene>
    <name evidence="8" type="ORF">D3C57_136915</name>
</gene>
<evidence type="ECO:0000256" key="5">
    <source>
        <dbReference type="ARBA" id="ARBA00022691"/>
    </source>
</evidence>
<dbReference type="PANTHER" id="PTHR43182">
    <property type="entry name" value="COBALT-PRECORRIN-6B C(15)-METHYLTRANSFERASE (DECARBOXYLATING)"/>
    <property type="match status" value="1"/>
</dbReference>
<dbReference type="InterPro" id="IPR029063">
    <property type="entry name" value="SAM-dependent_MTases_sf"/>
</dbReference>
<dbReference type="InterPro" id="IPR000878">
    <property type="entry name" value="4pyrrol_Mease"/>
</dbReference>
<comment type="caution">
    <text evidence="8">The sequence shown here is derived from an EMBL/GenBank/DDBJ whole genome shotgun (WGS) entry which is preliminary data.</text>
</comment>
<feature type="compositionally biased region" description="Low complexity" evidence="6">
    <location>
        <begin position="36"/>
        <end position="45"/>
    </location>
</feature>
<dbReference type="CDD" id="cd02440">
    <property type="entry name" value="AdoMet_MTases"/>
    <property type="match status" value="1"/>
</dbReference>
<dbReference type="Gene3D" id="3.40.1010.10">
    <property type="entry name" value="Cobalt-precorrin-4 Transmethylase, Domain 1"/>
    <property type="match status" value="1"/>
</dbReference>
<dbReference type="Proteomes" id="UP000281594">
    <property type="component" value="Unassembled WGS sequence"/>
</dbReference>
<dbReference type="Gene3D" id="3.30.950.10">
    <property type="entry name" value="Methyltransferase, Cobalt-precorrin-4 Transmethylase, Domain 2"/>
    <property type="match status" value="1"/>
</dbReference>
<comment type="pathway">
    <text evidence="1">Cofactor biosynthesis; adenosylcobalamin biosynthesis.</text>
</comment>
<dbReference type="CDD" id="cd11644">
    <property type="entry name" value="Precorrin-6Y-MT"/>
    <property type="match status" value="1"/>
</dbReference>
<feature type="region of interest" description="Disordered" evidence="6">
    <location>
        <begin position="447"/>
        <end position="475"/>
    </location>
</feature>
<organism evidence="8 9">
    <name type="scientific">Streptomyces rapamycinicus (strain ATCC 29253 / DSM 41530 / NRRL 5491 / AYB-994)</name>
    <name type="common">Streptomyces hygroscopicus (strain ATCC 29253)</name>
    <dbReference type="NCBI Taxonomy" id="1343740"/>
    <lineage>
        <taxon>Bacteria</taxon>
        <taxon>Bacillati</taxon>
        <taxon>Actinomycetota</taxon>
        <taxon>Actinomycetes</taxon>
        <taxon>Kitasatosporales</taxon>
        <taxon>Streptomycetaceae</taxon>
        <taxon>Streptomyces</taxon>
        <taxon>Streptomyces violaceusniger group</taxon>
    </lineage>
</organism>
<dbReference type="SUPFAM" id="SSF53335">
    <property type="entry name" value="S-adenosyl-L-methionine-dependent methyltransferases"/>
    <property type="match status" value="1"/>
</dbReference>
<name>A0A3L8R5Q0_STRRN</name>
<dbReference type="NCBIfam" id="TIGR02469">
    <property type="entry name" value="CbiT"/>
    <property type="match status" value="1"/>
</dbReference>
<feature type="domain" description="Tetrapyrrole methylase" evidence="7">
    <location>
        <begin position="52"/>
        <end position="238"/>
    </location>
</feature>
<dbReference type="SUPFAM" id="SSF53790">
    <property type="entry name" value="Tetrapyrrole methylase"/>
    <property type="match status" value="1"/>
</dbReference>
<dbReference type="InterPro" id="IPR035996">
    <property type="entry name" value="4pyrrol_Methylase_sf"/>
</dbReference>
<evidence type="ECO:0000256" key="4">
    <source>
        <dbReference type="ARBA" id="ARBA00022679"/>
    </source>
</evidence>
<feature type="region of interest" description="Disordered" evidence="6">
    <location>
        <begin position="1"/>
        <end position="49"/>
    </location>
</feature>
<dbReference type="InterPro" id="IPR014776">
    <property type="entry name" value="4pyrrole_Mease_sub2"/>
</dbReference>
<proteinExistence type="predicted"/>
<reference evidence="8 9" key="1">
    <citation type="journal article" date="2018" name="J. Biol. Chem.">
        <title>Discovery of the actinoplanic acid pathway in Streptomyces rapamycinicus reveals a genetically conserved synergism with rapamycin.</title>
        <authorList>
            <person name="Mrak P."/>
            <person name="Krastel P."/>
            <person name="Pivk Lukancic P."/>
            <person name="Tao J."/>
            <person name="Pistorius D."/>
            <person name="Moore C.M."/>
        </authorList>
    </citation>
    <scope>NUCLEOTIDE SEQUENCE [LARGE SCALE GENOMIC DNA]</scope>
    <source>
        <strain evidence="8 9">NRRL 5491</strain>
    </source>
</reference>
<dbReference type="InterPro" id="IPR050714">
    <property type="entry name" value="Cobalamin_biosynth_MTase"/>
</dbReference>
<dbReference type="GO" id="GO:0008276">
    <property type="term" value="F:protein methyltransferase activity"/>
    <property type="evidence" value="ECO:0007669"/>
    <property type="project" value="InterPro"/>
</dbReference>